<dbReference type="NCBIfam" id="TIGR02385">
    <property type="entry name" value="RelE_StbE"/>
    <property type="match status" value="1"/>
</dbReference>
<organism evidence="4 6">
    <name type="scientific">Labrys neptuniae</name>
    <dbReference type="NCBI Taxonomy" id="376174"/>
    <lineage>
        <taxon>Bacteria</taxon>
        <taxon>Pseudomonadati</taxon>
        <taxon>Pseudomonadota</taxon>
        <taxon>Alphaproteobacteria</taxon>
        <taxon>Hyphomicrobiales</taxon>
        <taxon>Xanthobacteraceae</taxon>
        <taxon>Labrys</taxon>
    </lineage>
</organism>
<dbReference type="Gene3D" id="3.30.2310.20">
    <property type="entry name" value="RelE-like"/>
    <property type="match status" value="1"/>
</dbReference>
<accession>A0ABV6ZNT1</accession>
<dbReference type="InterPro" id="IPR035093">
    <property type="entry name" value="RelE/ParE_toxin_dom_sf"/>
</dbReference>
<dbReference type="InterPro" id="IPR051803">
    <property type="entry name" value="TA_system_RelE-like_toxin"/>
</dbReference>
<reference evidence="3 5" key="1">
    <citation type="submission" date="2024-07" db="EMBL/GenBank/DDBJ databases">
        <title>Description of Labrys sedimenti sp. nov., isolated from a diclofenac-degrading enrichment culture.</title>
        <authorList>
            <person name="Tancsics A."/>
            <person name="Csepanyi A."/>
        </authorList>
    </citation>
    <scope>NUCLEOTIDE SEQUENCE [LARGE SCALE GENOMIC DNA]</scope>
    <source>
        <strain evidence="3 5">LMG 23578</strain>
    </source>
</reference>
<dbReference type="PANTHER" id="PTHR33755">
    <property type="entry name" value="TOXIN PARE1-RELATED"/>
    <property type="match status" value="1"/>
</dbReference>
<proteinExistence type="inferred from homology"/>
<comment type="similarity">
    <text evidence="1">Belongs to the RelE toxin family.</text>
</comment>
<reference evidence="4 6" key="2">
    <citation type="submission" date="2024-09" db="EMBL/GenBank/DDBJ databases">
        <title>Description of Labrys sedimenti sp. nov., isolated from a diclofenac-degrading enrichment culture, and genome-based reclassification of Labrys portucalensis as a later heterotypic synonym of Labrys neptuniae.</title>
        <authorList>
            <person name="Tancsics A."/>
            <person name="Csepanyi A."/>
        </authorList>
    </citation>
    <scope>NUCLEOTIDE SEQUENCE [LARGE SCALE GENOMIC DNA]</scope>
    <source>
        <strain evidence="4 6">LMG 23412</strain>
    </source>
</reference>
<keyword evidence="2" id="KW-1277">Toxin-antitoxin system</keyword>
<evidence type="ECO:0000313" key="3">
    <source>
        <dbReference type="EMBL" id="MEW9308393.1"/>
    </source>
</evidence>
<dbReference type="InterPro" id="IPR007712">
    <property type="entry name" value="RelE/ParE_toxin"/>
</dbReference>
<dbReference type="EMBL" id="JBHGPK010000023">
    <property type="protein sequence ID" value="MFC2253854.1"/>
    <property type="molecule type" value="Genomic_DNA"/>
</dbReference>
<dbReference type="EMBL" id="JBFNQD010000009">
    <property type="protein sequence ID" value="MEW9308393.1"/>
    <property type="molecule type" value="Genomic_DNA"/>
</dbReference>
<gene>
    <name evidence="3" type="ORF">ABXS05_22765</name>
    <name evidence="4" type="ORF">ACETRX_29765</name>
</gene>
<sequence length="95" mass="10789">MRIVWRESALADVERAIGYIALESPRSAEQQLSRIEHHVQVLVDHPRMGRVGRVTGTRELVVPRTPFVIVYSLGEDVELIRILHGAQQWPPEAEA</sequence>
<evidence type="ECO:0000256" key="2">
    <source>
        <dbReference type="ARBA" id="ARBA00022649"/>
    </source>
</evidence>
<evidence type="ECO:0000313" key="4">
    <source>
        <dbReference type="EMBL" id="MFC2253854.1"/>
    </source>
</evidence>
<dbReference type="Pfam" id="PF05016">
    <property type="entry name" value="ParE_toxin"/>
    <property type="match status" value="1"/>
</dbReference>
<protein>
    <submittedName>
        <fullName evidence="4">Type II toxin-antitoxin system RelE/ParE family toxin</fullName>
    </submittedName>
</protein>
<keyword evidence="5" id="KW-1185">Reference proteome</keyword>
<comment type="caution">
    <text evidence="4">The sequence shown here is derived from an EMBL/GenBank/DDBJ whole genome shotgun (WGS) entry which is preliminary data.</text>
</comment>
<name>A0ABV6ZNT1_9HYPH</name>
<dbReference type="Proteomes" id="UP001595190">
    <property type="component" value="Unassembled WGS sequence"/>
</dbReference>
<evidence type="ECO:0000256" key="1">
    <source>
        <dbReference type="ARBA" id="ARBA00006226"/>
    </source>
</evidence>
<dbReference type="PANTHER" id="PTHR33755:SF6">
    <property type="entry name" value="PLASMID STABILIZATION SYSTEM PROTEIN"/>
    <property type="match status" value="1"/>
</dbReference>
<evidence type="ECO:0000313" key="5">
    <source>
        <dbReference type="Proteomes" id="UP001555786"/>
    </source>
</evidence>
<dbReference type="Proteomes" id="UP001555786">
    <property type="component" value="Unassembled WGS sequence"/>
</dbReference>
<evidence type="ECO:0000313" key="6">
    <source>
        <dbReference type="Proteomes" id="UP001595190"/>
    </source>
</evidence>
<dbReference type="RefSeq" id="WP_149253385.1">
    <property type="nucleotide sequence ID" value="NZ_JBFNQD010000009.1"/>
</dbReference>